<dbReference type="EMBL" id="CADEPI010000053">
    <property type="protein sequence ID" value="CAB3370564.1"/>
    <property type="molecule type" value="Genomic_DNA"/>
</dbReference>
<gene>
    <name evidence="2" type="ORF">CLODIP_2_CD08158</name>
</gene>
<reference evidence="2 3" key="1">
    <citation type="submission" date="2020-04" db="EMBL/GenBank/DDBJ databases">
        <authorList>
            <person name="Alioto T."/>
            <person name="Alioto T."/>
            <person name="Gomez Garrido J."/>
        </authorList>
    </citation>
    <scope>NUCLEOTIDE SEQUENCE [LARGE SCALE GENOMIC DNA]</scope>
</reference>
<evidence type="ECO:0000256" key="1">
    <source>
        <dbReference type="SAM" id="MobiDB-lite"/>
    </source>
</evidence>
<dbReference type="Proteomes" id="UP000494165">
    <property type="component" value="Unassembled WGS sequence"/>
</dbReference>
<name>A0A8S1CM05_9INSE</name>
<evidence type="ECO:0000313" key="3">
    <source>
        <dbReference type="Proteomes" id="UP000494165"/>
    </source>
</evidence>
<feature type="compositionally biased region" description="Low complexity" evidence="1">
    <location>
        <begin position="47"/>
        <end position="57"/>
    </location>
</feature>
<feature type="region of interest" description="Disordered" evidence="1">
    <location>
        <begin position="45"/>
        <end position="68"/>
    </location>
</feature>
<comment type="caution">
    <text evidence="2">The sequence shown here is derived from an EMBL/GenBank/DDBJ whole genome shotgun (WGS) entry which is preliminary data.</text>
</comment>
<accession>A0A8S1CM05</accession>
<sequence>MRVEQAGSSQLAPTDRPTASLSNRVAFASLQHLVQSWLIIAAHPLHSTGPSSSSETSFGAETHAPSVR</sequence>
<protein>
    <submittedName>
        <fullName evidence="2">Uncharacterized protein</fullName>
    </submittedName>
</protein>
<keyword evidence="3" id="KW-1185">Reference proteome</keyword>
<evidence type="ECO:0000313" key="2">
    <source>
        <dbReference type="EMBL" id="CAB3370564.1"/>
    </source>
</evidence>
<dbReference type="AlphaFoldDB" id="A0A8S1CM05"/>
<organism evidence="2 3">
    <name type="scientific">Cloeon dipterum</name>
    <dbReference type="NCBI Taxonomy" id="197152"/>
    <lineage>
        <taxon>Eukaryota</taxon>
        <taxon>Metazoa</taxon>
        <taxon>Ecdysozoa</taxon>
        <taxon>Arthropoda</taxon>
        <taxon>Hexapoda</taxon>
        <taxon>Insecta</taxon>
        <taxon>Pterygota</taxon>
        <taxon>Palaeoptera</taxon>
        <taxon>Ephemeroptera</taxon>
        <taxon>Pisciforma</taxon>
        <taxon>Baetidae</taxon>
        <taxon>Cloeon</taxon>
    </lineage>
</organism>
<proteinExistence type="predicted"/>